<dbReference type="GO" id="GO:0046872">
    <property type="term" value="F:metal ion binding"/>
    <property type="evidence" value="ECO:0007669"/>
    <property type="project" value="UniProtKB-KW"/>
</dbReference>
<dbReference type="FunFam" id="3.90.45.10:FF:000003">
    <property type="entry name" value="Peptide deformylase"/>
    <property type="match status" value="1"/>
</dbReference>
<keyword evidence="9" id="KW-1185">Reference proteome</keyword>
<comment type="catalytic activity">
    <reaction evidence="6 7">
        <text>N-terminal N-formyl-L-methionyl-[peptide] + H2O = N-terminal L-methionyl-[peptide] + formate</text>
        <dbReference type="Rhea" id="RHEA:24420"/>
        <dbReference type="Rhea" id="RHEA-COMP:10639"/>
        <dbReference type="Rhea" id="RHEA-COMP:10640"/>
        <dbReference type="ChEBI" id="CHEBI:15377"/>
        <dbReference type="ChEBI" id="CHEBI:15740"/>
        <dbReference type="ChEBI" id="CHEBI:49298"/>
        <dbReference type="ChEBI" id="CHEBI:64731"/>
        <dbReference type="EC" id="3.5.1.88"/>
    </reaction>
</comment>
<evidence type="ECO:0000256" key="1">
    <source>
        <dbReference type="ARBA" id="ARBA00010759"/>
    </source>
</evidence>
<dbReference type="GO" id="GO:0006412">
    <property type="term" value="P:translation"/>
    <property type="evidence" value="ECO:0007669"/>
    <property type="project" value="UniProtKB-KW"/>
</dbReference>
<dbReference type="InterPro" id="IPR036821">
    <property type="entry name" value="Peptide_deformylase_sf"/>
</dbReference>
<gene>
    <name evidence="8" type="primary">PDF1A</name>
    <name evidence="8" type="ORF">AWC38_SpisGene7319</name>
</gene>
<sequence length="407" mass="45984">MALSPSKLPRLGGSNVNLRIKVRQVSKWIPSSIRTLLNIDSLQARQIGDPILREEAETVDITTIHSPEFKQMIERMFKVMRKAESFGIAAPQIGVGLRVIVVEFTGKHIKMLKDKGATDKELKRLGIALVPPKVFINPEYKTIDPTLLAFREGCLSVEVDKKPLAQGKPSMRAAYSKLPKVMVLSLTNLYQLGSFYAPHLIKARQVSKWIPSSIRKLLKLDGLQARQIGDPTLRQRAETVDISTVRSPEFKQMVERMFKVMRKANVSSISAPQIGIRLRVIALEKTAKQIKELKEADVTDQDIKTFGIVKIPPTVLINPKYKIIDSTLVTLRENCVSLKGYSALVPRAKEIEVSALDREARPVTWRTVGWPPRLIQHEVDHLNGKLFVDSMLPETLMDDNWRSFTRK</sequence>
<dbReference type="SUPFAM" id="SSF56420">
    <property type="entry name" value="Peptide deformylase"/>
    <property type="match status" value="2"/>
</dbReference>
<evidence type="ECO:0000256" key="6">
    <source>
        <dbReference type="ARBA" id="ARBA00048875"/>
    </source>
</evidence>
<dbReference type="CDD" id="cd00487">
    <property type="entry name" value="Pep_deformylase"/>
    <property type="match status" value="1"/>
</dbReference>
<dbReference type="GO" id="GO:0005739">
    <property type="term" value="C:mitochondrion"/>
    <property type="evidence" value="ECO:0007669"/>
    <property type="project" value="UniProtKB-ARBA"/>
</dbReference>
<proteinExistence type="inferred from homology"/>
<keyword evidence="2 7" id="KW-0479">Metal-binding</keyword>
<evidence type="ECO:0000256" key="3">
    <source>
        <dbReference type="ARBA" id="ARBA00022801"/>
    </source>
</evidence>
<dbReference type="PANTHER" id="PTHR10458:SF2">
    <property type="entry name" value="PEPTIDE DEFORMYLASE, MITOCHONDRIAL"/>
    <property type="match status" value="1"/>
</dbReference>
<protein>
    <recommendedName>
        <fullName evidence="7">Peptide deformylase</fullName>
        <ecNumber evidence="7">3.5.1.88</ecNumber>
    </recommendedName>
</protein>
<keyword evidence="3 7" id="KW-0378">Hydrolase</keyword>
<name>A0A2B4SB88_STYPI</name>
<evidence type="ECO:0000256" key="4">
    <source>
        <dbReference type="ARBA" id="ARBA00022917"/>
    </source>
</evidence>
<dbReference type="EMBL" id="LSMT01000092">
    <property type="protein sequence ID" value="PFX27944.1"/>
    <property type="molecule type" value="Genomic_DNA"/>
</dbReference>
<dbReference type="Pfam" id="PF01327">
    <property type="entry name" value="Pep_deformylase"/>
    <property type="match status" value="2"/>
</dbReference>
<comment type="similarity">
    <text evidence="1 7">Belongs to the polypeptide deformylase family.</text>
</comment>
<evidence type="ECO:0000256" key="2">
    <source>
        <dbReference type="ARBA" id="ARBA00022723"/>
    </source>
</evidence>
<dbReference type="PANTHER" id="PTHR10458">
    <property type="entry name" value="PEPTIDE DEFORMYLASE"/>
    <property type="match status" value="1"/>
</dbReference>
<comment type="function">
    <text evidence="5 7">Removes the formyl group from the N-terminal Met of newly synthesized proteins.</text>
</comment>
<dbReference type="STRING" id="50429.A0A2B4SB88"/>
<dbReference type="HAMAP" id="MF_00163">
    <property type="entry name" value="Pep_deformylase"/>
    <property type="match status" value="1"/>
</dbReference>
<dbReference type="PRINTS" id="PR01576">
    <property type="entry name" value="PDEFORMYLASE"/>
</dbReference>
<dbReference type="AlphaFoldDB" id="A0A2B4SB88"/>
<evidence type="ECO:0000313" key="8">
    <source>
        <dbReference type="EMBL" id="PFX27944.1"/>
    </source>
</evidence>
<dbReference type="NCBIfam" id="NF001159">
    <property type="entry name" value="PRK00150.1-3"/>
    <property type="match status" value="1"/>
</dbReference>
<dbReference type="Proteomes" id="UP000225706">
    <property type="component" value="Unassembled WGS sequence"/>
</dbReference>
<organism evidence="8 9">
    <name type="scientific">Stylophora pistillata</name>
    <name type="common">Smooth cauliflower coral</name>
    <dbReference type="NCBI Taxonomy" id="50429"/>
    <lineage>
        <taxon>Eukaryota</taxon>
        <taxon>Metazoa</taxon>
        <taxon>Cnidaria</taxon>
        <taxon>Anthozoa</taxon>
        <taxon>Hexacorallia</taxon>
        <taxon>Scleractinia</taxon>
        <taxon>Astrocoeniina</taxon>
        <taxon>Pocilloporidae</taxon>
        <taxon>Stylophora</taxon>
    </lineage>
</organism>
<evidence type="ECO:0000256" key="5">
    <source>
        <dbReference type="ARBA" id="ARBA00037114"/>
    </source>
</evidence>
<dbReference type="OrthoDB" id="276063at2759"/>
<evidence type="ECO:0000256" key="7">
    <source>
        <dbReference type="RuleBase" id="RU362111"/>
    </source>
</evidence>
<accession>A0A2B4SB88</accession>
<dbReference type="EC" id="3.5.1.88" evidence="7"/>
<dbReference type="GO" id="GO:0042586">
    <property type="term" value="F:peptide deformylase activity"/>
    <property type="evidence" value="ECO:0007669"/>
    <property type="project" value="UniProtKB-EC"/>
</dbReference>
<dbReference type="InterPro" id="IPR023635">
    <property type="entry name" value="Peptide_deformylase"/>
</dbReference>
<dbReference type="Gene3D" id="3.90.45.10">
    <property type="entry name" value="Peptide deformylase"/>
    <property type="match status" value="2"/>
</dbReference>
<comment type="caution">
    <text evidence="8">The sequence shown here is derived from an EMBL/GenBank/DDBJ whole genome shotgun (WGS) entry which is preliminary data.</text>
</comment>
<keyword evidence="4 7" id="KW-0648">Protein biosynthesis</keyword>
<evidence type="ECO:0000313" key="9">
    <source>
        <dbReference type="Proteomes" id="UP000225706"/>
    </source>
</evidence>
<reference evidence="9" key="1">
    <citation type="journal article" date="2017" name="bioRxiv">
        <title>Comparative analysis of the genomes of Stylophora pistillata and Acropora digitifera provides evidence for extensive differences between species of corals.</title>
        <authorList>
            <person name="Voolstra C.R."/>
            <person name="Li Y."/>
            <person name="Liew Y.J."/>
            <person name="Baumgarten S."/>
            <person name="Zoccola D."/>
            <person name="Flot J.-F."/>
            <person name="Tambutte S."/>
            <person name="Allemand D."/>
            <person name="Aranda M."/>
        </authorList>
    </citation>
    <scope>NUCLEOTIDE SEQUENCE [LARGE SCALE GENOMIC DNA]</scope>
</reference>